<reference evidence="2 3" key="1">
    <citation type="submission" date="2022-06" db="EMBL/GenBank/DDBJ databases">
        <title>Haloarcula sp. a new haloarchaeum isolate from saline soil.</title>
        <authorList>
            <person name="Strakova D."/>
            <person name="Galisteo C."/>
            <person name="Sanchez-Porro C."/>
            <person name="Ventosa A."/>
        </authorList>
    </citation>
    <scope>NUCLEOTIDE SEQUENCE [LARGE SCALE GENOMIC DNA]</scope>
    <source>
        <strain evidence="2 3">JCM 15760</strain>
    </source>
</reference>
<protein>
    <recommendedName>
        <fullName evidence="4">Holin</fullName>
    </recommendedName>
</protein>
<sequence length="107" mass="11541">MSHSKPRTLPWYVPDGLVDDYCEIARSGGDLRMLKTLKILRSILVNAGIIGITLSALFLTNADATITTVLGIVTLGLYNGIEVADYAALAAAFAEVRSQQTTNRDDN</sequence>
<proteinExistence type="predicted"/>
<dbReference type="Proteomes" id="UP001248536">
    <property type="component" value="Unassembled WGS sequence"/>
</dbReference>
<comment type="caution">
    <text evidence="2">The sequence shown here is derived from an EMBL/GenBank/DDBJ whole genome shotgun (WGS) entry which is preliminary data.</text>
</comment>
<evidence type="ECO:0008006" key="4">
    <source>
        <dbReference type="Google" id="ProtNLM"/>
    </source>
</evidence>
<dbReference type="RefSeq" id="WP_311241397.1">
    <property type="nucleotide sequence ID" value="NZ_BAABDY010000009.1"/>
</dbReference>
<keyword evidence="1" id="KW-1133">Transmembrane helix</keyword>
<feature type="transmembrane region" description="Helical" evidence="1">
    <location>
        <begin position="39"/>
        <end position="59"/>
    </location>
</feature>
<organism evidence="2 3">
    <name type="scientific">Haloarcula argentinensis</name>
    <dbReference type="NCBI Taxonomy" id="43776"/>
    <lineage>
        <taxon>Archaea</taxon>
        <taxon>Methanobacteriati</taxon>
        <taxon>Methanobacteriota</taxon>
        <taxon>Stenosarchaea group</taxon>
        <taxon>Halobacteria</taxon>
        <taxon>Halobacteriales</taxon>
        <taxon>Haloarculaceae</taxon>
        <taxon>Haloarcula</taxon>
    </lineage>
</organism>
<keyword evidence="3" id="KW-1185">Reference proteome</keyword>
<name>A0ABU2F7L6_HALAR</name>
<evidence type="ECO:0000313" key="2">
    <source>
        <dbReference type="EMBL" id="MDS0256045.1"/>
    </source>
</evidence>
<keyword evidence="1" id="KW-0812">Transmembrane</keyword>
<dbReference type="EMBL" id="JAMQCP010000007">
    <property type="protein sequence ID" value="MDS0256045.1"/>
    <property type="molecule type" value="Genomic_DNA"/>
</dbReference>
<gene>
    <name evidence="2" type="ORF">NC662_20310</name>
</gene>
<keyword evidence="1" id="KW-0472">Membrane</keyword>
<evidence type="ECO:0000313" key="3">
    <source>
        <dbReference type="Proteomes" id="UP001248536"/>
    </source>
</evidence>
<evidence type="ECO:0000256" key="1">
    <source>
        <dbReference type="SAM" id="Phobius"/>
    </source>
</evidence>
<accession>A0ABU2F7L6</accession>